<dbReference type="Gene3D" id="2.40.50.100">
    <property type="match status" value="1"/>
</dbReference>
<dbReference type="EMBL" id="BAAAFG010000015">
    <property type="protein sequence ID" value="GAA0872921.1"/>
    <property type="molecule type" value="Genomic_DNA"/>
</dbReference>
<accession>A0ABN1MIF9</accession>
<dbReference type="Gene3D" id="2.40.30.170">
    <property type="match status" value="1"/>
</dbReference>
<keyword evidence="1" id="KW-0812">Transmembrane</keyword>
<proteinExistence type="predicted"/>
<gene>
    <name evidence="2" type="ORF">GCM10009117_20680</name>
</gene>
<protein>
    <recommendedName>
        <fullName evidence="4">RND efflux pump membrane fusion protein barrel-sandwich domain-containing protein</fullName>
    </recommendedName>
</protein>
<comment type="caution">
    <text evidence="2">The sequence shown here is derived from an EMBL/GenBank/DDBJ whole genome shotgun (WGS) entry which is preliminary data.</text>
</comment>
<name>A0ABN1MIF9_9FLAO</name>
<dbReference type="Gene3D" id="1.10.287.470">
    <property type="entry name" value="Helix hairpin bin"/>
    <property type="match status" value="1"/>
</dbReference>
<feature type="transmembrane region" description="Helical" evidence="1">
    <location>
        <begin position="20"/>
        <end position="37"/>
    </location>
</feature>
<reference evidence="2 3" key="1">
    <citation type="journal article" date="2019" name="Int. J. Syst. Evol. Microbiol.">
        <title>The Global Catalogue of Microorganisms (GCM) 10K type strain sequencing project: providing services to taxonomists for standard genome sequencing and annotation.</title>
        <authorList>
            <consortium name="The Broad Institute Genomics Platform"/>
            <consortium name="The Broad Institute Genome Sequencing Center for Infectious Disease"/>
            <person name="Wu L."/>
            <person name="Ma J."/>
        </authorList>
    </citation>
    <scope>NUCLEOTIDE SEQUENCE [LARGE SCALE GENOMIC DNA]</scope>
    <source>
        <strain evidence="2 3">JCM 16082</strain>
    </source>
</reference>
<dbReference type="Proteomes" id="UP001500507">
    <property type="component" value="Unassembled WGS sequence"/>
</dbReference>
<organism evidence="2 3">
    <name type="scientific">Gangjinia marincola</name>
    <dbReference type="NCBI Taxonomy" id="578463"/>
    <lineage>
        <taxon>Bacteria</taxon>
        <taxon>Pseudomonadati</taxon>
        <taxon>Bacteroidota</taxon>
        <taxon>Flavobacteriia</taxon>
        <taxon>Flavobacteriales</taxon>
        <taxon>Flavobacteriaceae</taxon>
        <taxon>Gangjinia</taxon>
    </lineage>
</organism>
<evidence type="ECO:0008006" key="4">
    <source>
        <dbReference type="Google" id="ProtNLM"/>
    </source>
</evidence>
<evidence type="ECO:0000313" key="2">
    <source>
        <dbReference type="EMBL" id="GAA0872921.1"/>
    </source>
</evidence>
<keyword evidence="3" id="KW-1185">Reference proteome</keyword>
<keyword evidence="1" id="KW-1133">Transmembrane helix</keyword>
<evidence type="ECO:0000256" key="1">
    <source>
        <dbReference type="SAM" id="Phobius"/>
    </source>
</evidence>
<dbReference type="SUPFAM" id="SSF111369">
    <property type="entry name" value="HlyD-like secretion proteins"/>
    <property type="match status" value="1"/>
</dbReference>
<sequence length="385" mass="43438">MMFGLLSENLIKQMKKYSTVLIGIIVLGLGFLFFFLLNKNNETASKELVQRDIKQIVETKKITLKNIPYTVEATGTLTAKQQIELYSEVQGVLHNSRKSFKVGTTFKKGETILSINSEEHLAQVQSNRSNLINQIAAMMPDMEIDYPNDYQKWQNYLQNFDVKSRLKPLPEATSEQEKLFVTGKNVYQTYYTVKNLEARLSKYYISAPFNGEITETLVNAGALVRSGQKLGEFIDGSVFELELKVPATEKEYFTQGSIVELSTINNQQSYTAKISRLSSKIDRETQTILVIIELSGTDFQDGQYLKANIKGSLIKDAVEIPSKLLKNNNQVFIVEDDKLVLQTIHIVDYNDDTLLVKGLTNNMVLVTEVTNLNPGTTVETKTIGK</sequence>
<keyword evidence="1" id="KW-0472">Membrane</keyword>
<dbReference type="PANTHER" id="PTHR30469">
    <property type="entry name" value="MULTIDRUG RESISTANCE PROTEIN MDTA"/>
    <property type="match status" value="1"/>
</dbReference>
<evidence type="ECO:0000313" key="3">
    <source>
        <dbReference type="Proteomes" id="UP001500507"/>
    </source>
</evidence>